<organism evidence="1 2">
    <name type="scientific">Euzebyella marina</name>
    <dbReference type="NCBI Taxonomy" id="1761453"/>
    <lineage>
        <taxon>Bacteria</taxon>
        <taxon>Pseudomonadati</taxon>
        <taxon>Bacteroidota</taxon>
        <taxon>Flavobacteriia</taxon>
        <taxon>Flavobacteriales</taxon>
        <taxon>Flavobacteriaceae</taxon>
        <taxon>Euzebyella</taxon>
    </lineage>
</organism>
<dbReference type="InterPro" id="IPR010419">
    <property type="entry name" value="CO_DH_gsu"/>
</dbReference>
<protein>
    <submittedName>
        <fullName evidence="1">Carbon monoxide dehydrogenase</fullName>
    </submittedName>
</protein>
<gene>
    <name evidence="1" type="ORF">D1013_10340</name>
</gene>
<dbReference type="SUPFAM" id="SSF55961">
    <property type="entry name" value="Bet v1-like"/>
    <property type="match status" value="1"/>
</dbReference>
<name>A0A3G2L638_9FLAO</name>
<proteinExistence type="predicted"/>
<reference evidence="1 2" key="1">
    <citation type="submission" date="2018-08" db="EMBL/GenBank/DDBJ databases">
        <title>The reduced genetic potential of extracellular carbohydrate catabolism in Euzebyella marina RN62, a Flavobacteriia bacterium isolated from the hadal water.</title>
        <authorList>
            <person name="Xue C."/>
        </authorList>
    </citation>
    <scope>NUCLEOTIDE SEQUENCE [LARGE SCALE GENOMIC DNA]</scope>
    <source>
        <strain evidence="1 2">RN62</strain>
    </source>
</reference>
<dbReference type="Pfam" id="PF06240">
    <property type="entry name" value="COXG"/>
    <property type="match status" value="1"/>
</dbReference>
<dbReference type="InterPro" id="IPR023393">
    <property type="entry name" value="START-like_dom_sf"/>
</dbReference>
<dbReference type="RefSeq" id="WP_121848758.1">
    <property type="nucleotide sequence ID" value="NZ_CP032050.1"/>
</dbReference>
<dbReference type="AlphaFoldDB" id="A0A3G2L638"/>
<evidence type="ECO:0000313" key="2">
    <source>
        <dbReference type="Proteomes" id="UP000276309"/>
    </source>
</evidence>
<dbReference type="Gene3D" id="3.30.530.20">
    <property type="match status" value="1"/>
</dbReference>
<evidence type="ECO:0000313" key="1">
    <source>
        <dbReference type="EMBL" id="AYN67742.1"/>
    </source>
</evidence>
<keyword evidence="2" id="KW-1185">Reference proteome</keyword>
<sequence>MKIKGNYKLPASRSVVWDMVMDPEILERVTPGIKELKELSQDQYEAVSEVRVGPVKGNFTGKLSIKDKTEEEGCTLVIDQKSKMGNVVAEIVMNLASSDEGGTDVTYTGEAKMSGTLASMGQRIMSGVVSTLSKQFFKSMEEEIDKRSA</sequence>
<accession>A0A3G2L638</accession>
<dbReference type="PANTHER" id="PTHR38588:SF1">
    <property type="entry name" value="BLL0334 PROTEIN"/>
    <property type="match status" value="1"/>
</dbReference>
<dbReference type="PANTHER" id="PTHR38588">
    <property type="entry name" value="BLL0334 PROTEIN"/>
    <property type="match status" value="1"/>
</dbReference>
<dbReference type="Proteomes" id="UP000276309">
    <property type="component" value="Chromosome"/>
</dbReference>
<dbReference type="EMBL" id="CP032050">
    <property type="protein sequence ID" value="AYN67742.1"/>
    <property type="molecule type" value="Genomic_DNA"/>
</dbReference>
<dbReference type="KEGG" id="emar:D1013_10340"/>
<dbReference type="OrthoDB" id="9787428at2"/>
<dbReference type="CDD" id="cd05018">
    <property type="entry name" value="CoxG"/>
    <property type="match status" value="1"/>
</dbReference>